<evidence type="ECO:0000313" key="4">
    <source>
        <dbReference type="Proteomes" id="UP000325315"/>
    </source>
</evidence>
<keyword evidence="4" id="KW-1185">Reference proteome</keyword>
<feature type="domain" description="GAG-pre-integrase" evidence="1">
    <location>
        <begin position="97"/>
        <end position="158"/>
    </location>
</feature>
<reference evidence="4" key="1">
    <citation type="journal article" date="2019" name="Plant Biotechnol. J.">
        <title>Genome sequencing of the Australian wild diploid species Gossypium australe highlights disease resistance and delayed gland morphogenesis.</title>
        <authorList>
            <person name="Cai Y."/>
            <person name="Cai X."/>
            <person name="Wang Q."/>
            <person name="Wang P."/>
            <person name="Zhang Y."/>
            <person name="Cai C."/>
            <person name="Xu Y."/>
            <person name="Wang K."/>
            <person name="Zhou Z."/>
            <person name="Wang C."/>
            <person name="Geng S."/>
            <person name="Li B."/>
            <person name="Dong Q."/>
            <person name="Hou Y."/>
            <person name="Wang H."/>
            <person name="Ai P."/>
            <person name="Liu Z."/>
            <person name="Yi F."/>
            <person name="Sun M."/>
            <person name="An G."/>
            <person name="Cheng J."/>
            <person name="Zhang Y."/>
            <person name="Shi Q."/>
            <person name="Xie Y."/>
            <person name="Shi X."/>
            <person name="Chang Y."/>
            <person name="Huang F."/>
            <person name="Chen Y."/>
            <person name="Hong S."/>
            <person name="Mi L."/>
            <person name="Sun Q."/>
            <person name="Zhang L."/>
            <person name="Zhou B."/>
            <person name="Peng R."/>
            <person name="Zhang X."/>
            <person name="Liu F."/>
        </authorList>
    </citation>
    <scope>NUCLEOTIDE SEQUENCE [LARGE SCALE GENOMIC DNA]</scope>
    <source>
        <strain evidence="4">cv. PA1801</strain>
    </source>
</reference>
<protein>
    <submittedName>
        <fullName evidence="3">Golgin subfamily A member 3-like</fullName>
    </submittedName>
</protein>
<name>A0A5B6VMT1_9ROSI</name>
<comment type="caution">
    <text evidence="3">The sequence shown here is derived from an EMBL/GenBank/DDBJ whole genome shotgun (WGS) entry which is preliminary data.</text>
</comment>
<proteinExistence type="predicted"/>
<accession>A0A5B6VMT1</accession>
<sequence>MTTDVAIFKSIDRSFNLRVKVGNGQYIKVEMKGDVLIDTPLGTKLVSNVLIDRSLLSIAQLLEKGYSIVFKCKECLISDPCGSKLMSVAIIDRSFVVDWSKGSVSAYTTSLDESKLWNGRLGHVNFKSLLQLSKQDLVENFTKVVEQQNVCEVCQLRK</sequence>
<organism evidence="3 4">
    <name type="scientific">Gossypium australe</name>
    <dbReference type="NCBI Taxonomy" id="47621"/>
    <lineage>
        <taxon>Eukaryota</taxon>
        <taxon>Viridiplantae</taxon>
        <taxon>Streptophyta</taxon>
        <taxon>Embryophyta</taxon>
        <taxon>Tracheophyta</taxon>
        <taxon>Spermatophyta</taxon>
        <taxon>Magnoliopsida</taxon>
        <taxon>eudicotyledons</taxon>
        <taxon>Gunneridae</taxon>
        <taxon>Pentapetalae</taxon>
        <taxon>rosids</taxon>
        <taxon>malvids</taxon>
        <taxon>Malvales</taxon>
        <taxon>Malvaceae</taxon>
        <taxon>Malvoideae</taxon>
        <taxon>Gossypium</taxon>
    </lineage>
</organism>
<dbReference type="OrthoDB" id="1000085at2759"/>
<dbReference type="InterPro" id="IPR025724">
    <property type="entry name" value="GAG-pre-integrase_dom"/>
</dbReference>
<evidence type="ECO:0000313" key="3">
    <source>
        <dbReference type="EMBL" id="KAA3470385.1"/>
    </source>
</evidence>
<gene>
    <name evidence="3" type="ORF">EPI10_016098</name>
</gene>
<dbReference type="InterPro" id="IPR054722">
    <property type="entry name" value="PolX-like_BBD"/>
</dbReference>
<dbReference type="AlphaFoldDB" id="A0A5B6VMT1"/>
<dbReference type="Proteomes" id="UP000325315">
    <property type="component" value="Unassembled WGS sequence"/>
</dbReference>
<dbReference type="Pfam" id="PF22936">
    <property type="entry name" value="Pol_BBD"/>
    <property type="match status" value="1"/>
</dbReference>
<dbReference type="EMBL" id="SMMG02000006">
    <property type="protein sequence ID" value="KAA3470385.1"/>
    <property type="molecule type" value="Genomic_DNA"/>
</dbReference>
<evidence type="ECO:0000259" key="1">
    <source>
        <dbReference type="Pfam" id="PF13976"/>
    </source>
</evidence>
<evidence type="ECO:0000259" key="2">
    <source>
        <dbReference type="Pfam" id="PF22936"/>
    </source>
</evidence>
<feature type="domain" description="Retrovirus-related Pol polyprotein from transposon TNT 1-94-like beta-barrel" evidence="2">
    <location>
        <begin position="1"/>
        <end position="66"/>
    </location>
</feature>
<dbReference type="Pfam" id="PF13976">
    <property type="entry name" value="gag_pre-integrs"/>
    <property type="match status" value="1"/>
</dbReference>